<evidence type="ECO:0000256" key="5">
    <source>
        <dbReference type="ARBA" id="ARBA00022695"/>
    </source>
</evidence>
<evidence type="ECO:0000256" key="2">
    <source>
        <dbReference type="ARBA" id="ARBA00022475"/>
    </source>
</evidence>
<dbReference type="PIRSF" id="PIRSF004793">
    <property type="entry name" value="UCP004793"/>
    <property type="match status" value="1"/>
</dbReference>
<evidence type="ECO:0000313" key="12">
    <source>
        <dbReference type="EMBL" id="QTX31291.1"/>
    </source>
</evidence>
<keyword evidence="2 10" id="KW-1003">Cell membrane</keyword>
<dbReference type="InterPro" id="IPR014046">
    <property type="entry name" value="C-di-AMP_synthase"/>
</dbReference>
<dbReference type="InterPro" id="IPR003390">
    <property type="entry name" value="DNA_integrity_scan_DisA_N"/>
</dbReference>
<dbReference type="AlphaFoldDB" id="A0A9Q7A4Q1"/>
<dbReference type="InterPro" id="IPR050338">
    <property type="entry name" value="DisA"/>
</dbReference>
<sequence length="277" mass="31370">MLGLFRWQDLLDIVIISFVVYRLLLLLVDTRAMQLVKGIFVLGLLAAAARVFELQALSWLLGKSLTALFIAIPIVFQPELRRVLEELGRGQIWQRRQAQERAEQLADEVTRALVYLQGQKIGALLVLERTTGLKDVWRTAVRLDAEISQELVVSLFWPNNPLHDGAVIVNKERILAAACYLPLTENSNLSRWLGTRHRAALGVTEVSDAMSLIVSEERGEISLGIKGHLSRGLKEKQVRRLLLHYFLAREEQKGGLLEQLRRELRELWPGSGGKNEI</sequence>
<dbReference type="Pfam" id="PF19293">
    <property type="entry name" value="CdaA_N"/>
    <property type="match status" value="1"/>
</dbReference>
<evidence type="ECO:0000256" key="8">
    <source>
        <dbReference type="ARBA" id="ARBA00022989"/>
    </source>
</evidence>
<feature type="domain" description="DAC" evidence="11">
    <location>
        <begin position="77"/>
        <end position="235"/>
    </location>
</feature>
<dbReference type="PANTHER" id="PTHR34185:SF1">
    <property type="entry name" value="DIADENYLATE CYCLASE"/>
    <property type="match status" value="1"/>
</dbReference>
<organism evidence="12 13">
    <name type="scientific">Aminithiophilus ramosus</name>
    <dbReference type="NCBI Taxonomy" id="3029084"/>
    <lineage>
        <taxon>Bacteria</taxon>
        <taxon>Thermotogati</taxon>
        <taxon>Synergistota</taxon>
        <taxon>Synergistia</taxon>
        <taxon>Synergistales</taxon>
        <taxon>Aminithiophilaceae</taxon>
        <taxon>Aminithiophilus</taxon>
    </lineage>
</organism>
<evidence type="ECO:0000259" key="11">
    <source>
        <dbReference type="PROSITE" id="PS51794"/>
    </source>
</evidence>
<protein>
    <recommendedName>
        <fullName evidence="10">Diadenylate cyclase</fullName>
        <shortName evidence="10">DAC</shortName>
        <ecNumber evidence="10">2.7.7.85</ecNumber>
    </recommendedName>
    <alternativeName>
        <fullName evidence="10">Cyclic-di-AMP synthase</fullName>
        <shortName evidence="10">c-di-AMP synthase</shortName>
    </alternativeName>
</protein>
<dbReference type="GO" id="GO:0005524">
    <property type="term" value="F:ATP binding"/>
    <property type="evidence" value="ECO:0007669"/>
    <property type="project" value="UniProtKB-UniRule"/>
</dbReference>
<evidence type="ECO:0000256" key="4">
    <source>
        <dbReference type="ARBA" id="ARBA00022692"/>
    </source>
</evidence>
<keyword evidence="13" id="KW-1185">Reference proteome</keyword>
<dbReference type="EMBL" id="CP072943">
    <property type="protein sequence ID" value="QTX31291.1"/>
    <property type="molecule type" value="Genomic_DNA"/>
</dbReference>
<keyword evidence="5 10" id="KW-0548">Nucleotidyltransferase</keyword>
<dbReference type="EC" id="2.7.7.85" evidence="10"/>
<dbReference type="RefSeq" id="WP_274372441.1">
    <property type="nucleotide sequence ID" value="NZ_CP072943.1"/>
</dbReference>
<keyword evidence="7 10" id="KW-0067">ATP-binding</keyword>
<feature type="transmembrane region" description="Helical" evidence="10">
    <location>
        <begin position="6"/>
        <end position="28"/>
    </location>
</feature>
<comment type="similarity">
    <text evidence="10">Belongs to the adenylate cyclase family. DacA/CdaA subfamily.</text>
</comment>
<reference evidence="13" key="1">
    <citation type="submission" date="2021-04" db="EMBL/GenBank/DDBJ databases">
        <title>A novel Synergistetes isolate from a pyrite-forming mixed culture.</title>
        <authorList>
            <person name="Bunk B."/>
            <person name="Sproer C."/>
            <person name="Spring S."/>
            <person name="Pester M."/>
        </authorList>
    </citation>
    <scope>NUCLEOTIDE SEQUENCE [LARGE SCALE GENOMIC DNA]</scope>
    <source>
        <strain evidence="13">J.5.4.2-T.3.5.2</strain>
    </source>
</reference>
<dbReference type="InterPro" id="IPR036888">
    <property type="entry name" value="DNA_integrity_DisA_N_sf"/>
</dbReference>
<dbReference type="InterPro" id="IPR034701">
    <property type="entry name" value="CdaA"/>
</dbReference>
<evidence type="ECO:0000256" key="3">
    <source>
        <dbReference type="ARBA" id="ARBA00022679"/>
    </source>
</evidence>
<keyword evidence="3 10" id="KW-0808">Transferase</keyword>
<dbReference type="GO" id="GO:0004016">
    <property type="term" value="F:adenylate cyclase activity"/>
    <property type="evidence" value="ECO:0007669"/>
    <property type="project" value="UniProtKB-UniRule"/>
</dbReference>
<evidence type="ECO:0000256" key="7">
    <source>
        <dbReference type="ARBA" id="ARBA00022840"/>
    </source>
</evidence>
<keyword evidence="6 10" id="KW-0547">Nucleotide-binding</keyword>
<evidence type="ECO:0000256" key="1">
    <source>
        <dbReference type="ARBA" id="ARBA00000877"/>
    </source>
</evidence>
<dbReference type="PROSITE" id="PS51794">
    <property type="entry name" value="DAC"/>
    <property type="match status" value="1"/>
</dbReference>
<dbReference type="SUPFAM" id="SSF143597">
    <property type="entry name" value="YojJ-like"/>
    <property type="match status" value="1"/>
</dbReference>
<keyword evidence="9 10" id="KW-0472">Membrane</keyword>
<dbReference type="KEGG" id="aram:KAR29_07775"/>
<evidence type="ECO:0000256" key="9">
    <source>
        <dbReference type="ARBA" id="ARBA00023136"/>
    </source>
</evidence>
<comment type="function">
    <text evidence="10">Catalyzes the condensation of 2 ATP molecules into cyclic di-AMP (c-di-AMP), a second messenger used to regulate differing processes in different bacteria.</text>
</comment>
<accession>A0A9Q7A4Q1</accession>
<dbReference type="HAMAP" id="MF_01499">
    <property type="entry name" value="DacA"/>
    <property type="match status" value="1"/>
</dbReference>
<evidence type="ECO:0000256" key="6">
    <source>
        <dbReference type="ARBA" id="ARBA00022741"/>
    </source>
</evidence>
<keyword evidence="8 10" id="KW-1133">Transmembrane helix</keyword>
<dbReference type="GO" id="GO:0106408">
    <property type="term" value="F:diadenylate cyclase activity"/>
    <property type="evidence" value="ECO:0007669"/>
    <property type="project" value="UniProtKB-EC"/>
</dbReference>
<comment type="subunit">
    <text evidence="10">Probably a homodimer.</text>
</comment>
<keyword evidence="4 10" id="KW-0812">Transmembrane</keyword>
<evidence type="ECO:0000313" key="13">
    <source>
        <dbReference type="Proteomes" id="UP000671879"/>
    </source>
</evidence>
<dbReference type="InterPro" id="IPR045585">
    <property type="entry name" value="CdaA_N"/>
</dbReference>
<dbReference type="Gene3D" id="3.40.1700.10">
    <property type="entry name" value="DNA integrity scanning protein, DisA, N-terminal domain"/>
    <property type="match status" value="1"/>
</dbReference>
<dbReference type="Proteomes" id="UP000671879">
    <property type="component" value="Chromosome"/>
</dbReference>
<dbReference type="GO" id="GO:0006171">
    <property type="term" value="P:cAMP biosynthetic process"/>
    <property type="evidence" value="ECO:0007669"/>
    <property type="project" value="InterPro"/>
</dbReference>
<evidence type="ECO:0000256" key="10">
    <source>
        <dbReference type="HAMAP-Rule" id="MF_01499"/>
    </source>
</evidence>
<dbReference type="PANTHER" id="PTHR34185">
    <property type="entry name" value="DIADENYLATE CYCLASE"/>
    <property type="match status" value="1"/>
</dbReference>
<comment type="caution">
    <text evidence="10">Lacks conserved residue(s) required for the propagation of feature annotation.</text>
</comment>
<dbReference type="NCBIfam" id="TIGR00159">
    <property type="entry name" value="diadenylate cyclase CdaA"/>
    <property type="match status" value="1"/>
</dbReference>
<name>A0A9Q7A4Q1_9BACT</name>
<proteinExistence type="inferred from homology"/>
<dbReference type="FunFam" id="3.40.1700.10:FF:000002">
    <property type="entry name" value="Diadenylate cyclase"/>
    <property type="match status" value="1"/>
</dbReference>
<comment type="catalytic activity">
    <reaction evidence="1 10">
        <text>2 ATP = 3',3'-c-di-AMP + 2 diphosphate</text>
        <dbReference type="Rhea" id="RHEA:35655"/>
        <dbReference type="ChEBI" id="CHEBI:30616"/>
        <dbReference type="ChEBI" id="CHEBI:33019"/>
        <dbReference type="ChEBI" id="CHEBI:71500"/>
        <dbReference type="EC" id="2.7.7.85"/>
    </reaction>
</comment>
<dbReference type="Pfam" id="PF02457">
    <property type="entry name" value="DAC"/>
    <property type="match status" value="1"/>
</dbReference>
<feature type="transmembrane region" description="Helical" evidence="10">
    <location>
        <begin position="35"/>
        <end position="52"/>
    </location>
</feature>
<gene>
    <name evidence="12" type="primary">cdaA</name>
    <name evidence="10" type="synonym">dacA</name>
    <name evidence="12" type="ORF">KAR29_07775</name>
</gene>